<dbReference type="GO" id="GO:0003676">
    <property type="term" value="F:nucleic acid binding"/>
    <property type="evidence" value="ECO:0007669"/>
    <property type="project" value="InterPro"/>
</dbReference>
<protein>
    <submittedName>
        <fullName evidence="9">(California timema) hypothetical protein</fullName>
    </submittedName>
</protein>
<feature type="domain" description="Exonuclease" evidence="8">
    <location>
        <begin position="398"/>
        <end position="558"/>
    </location>
</feature>
<dbReference type="InterPro" id="IPR034922">
    <property type="entry name" value="REX1-like_exo"/>
</dbReference>
<dbReference type="EMBL" id="OE182614">
    <property type="protein sequence ID" value="CAD7574773.1"/>
    <property type="molecule type" value="Genomic_DNA"/>
</dbReference>
<evidence type="ECO:0000256" key="1">
    <source>
        <dbReference type="ARBA" id="ARBA00004123"/>
    </source>
</evidence>
<sequence length="848" mass="96021">MKYSIPQGLSQLQIPWVSEASSMPPEMRPLTTRQQQRIDKKKKKMAAYLEIAKLNDQDIEAKQNAGSSNSEGEGSERCPQEPSRKKQRTTEYQVWSEKYTPGANNIPVNPKNSVSHLSNFQLGLSSDKHSDSVHRDGSFPGIEHMESNSKHQTNWQETNQMPDNDYIKLKQEVRNRKNKFNQVPHFRLKSVGDKASVQLNEAERCPLFLNDVQHLLMFALLGHQSPYVPRWCHMEKYNRLSHTIVLIVEGISLYEYLAYESLFPAITSLLTHRIEVVVPAQYNSSLVRELALVPSTALHKKQLISDYGNLEAALKNNEEVFRALRAVFPVAQFREDGEDKVLGSIPESDKYPRTHLLLSAWQMIEEHYPLLLKGEMQSKYTEYVFTKSEYKEVTPNSPMFALDCEMCRTTTGELELTRASVVSEKLEVMYDILVKPDNHITDYLTRYSGITEKMLSEVTNKLSDVQKDLINLLPPDAILVGHSLNCDLHALQMMHPYVIDTSVIYNMAGDRSRKCKLALLCDRLLHESIQRSSKGHSPIEDSQAAMKLTQMKLANTVEFGDAVLMGRTKAEKTLIRTLEKEQAANISNQASKEKTAIVIASESVIREYKLHLGSKEPASTCNVKCVVADSNSDVVTQTCQVALEHHMTISHLRVDVSGTLPPDDQLRQVDDWCRKVWEHLAFNGLCVVLFASRPGSVNGACFVQLANALIVLSPTAEDGEIEVRISCFHEGLISASKALLISRRAGVMSFLLPECREEKETIPFDQMTPLVIYFHDFTTVNFNRTNFNIKDSTVINSFKRVFPHHNHTSVTSACRCRTTGLGLVRLSDLLASRLFNAEDYMPDENNMR</sequence>
<reference evidence="9" key="1">
    <citation type="submission" date="2020-11" db="EMBL/GenBank/DDBJ databases">
        <authorList>
            <person name="Tran Van P."/>
        </authorList>
    </citation>
    <scope>NUCLEOTIDE SEQUENCE</scope>
</reference>
<organism evidence="9">
    <name type="scientific">Timema californicum</name>
    <name type="common">California timema</name>
    <name type="synonym">Walking stick</name>
    <dbReference type="NCBI Taxonomy" id="61474"/>
    <lineage>
        <taxon>Eukaryota</taxon>
        <taxon>Metazoa</taxon>
        <taxon>Ecdysozoa</taxon>
        <taxon>Arthropoda</taxon>
        <taxon>Hexapoda</taxon>
        <taxon>Insecta</taxon>
        <taxon>Pterygota</taxon>
        <taxon>Neoptera</taxon>
        <taxon>Polyneoptera</taxon>
        <taxon>Phasmatodea</taxon>
        <taxon>Timematodea</taxon>
        <taxon>Timematoidea</taxon>
        <taxon>Timematidae</taxon>
        <taxon>Timema</taxon>
    </lineage>
</organism>
<dbReference type="PANTHER" id="PTHR12801">
    <property type="entry name" value="RNA EXONUCLEASE REXO1 / RECO3 FAMILY MEMBER-RELATED"/>
    <property type="match status" value="1"/>
</dbReference>
<name>A0A7R9P9B6_TIMCA</name>
<dbReference type="AlphaFoldDB" id="A0A7R9P9B6"/>
<dbReference type="InterPro" id="IPR047021">
    <property type="entry name" value="REXO1/3/4-like"/>
</dbReference>
<dbReference type="SMART" id="SM00479">
    <property type="entry name" value="EXOIII"/>
    <property type="match status" value="1"/>
</dbReference>
<dbReference type="PANTHER" id="PTHR12801:SF82">
    <property type="entry name" value="RNA EXONUCLEASE 5"/>
    <property type="match status" value="1"/>
</dbReference>
<evidence type="ECO:0000256" key="6">
    <source>
        <dbReference type="ARBA" id="ARBA00023242"/>
    </source>
</evidence>
<comment type="similarity">
    <text evidence="2">Belongs to the REXO1/REXO3 family.</text>
</comment>
<evidence type="ECO:0000256" key="7">
    <source>
        <dbReference type="SAM" id="MobiDB-lite"/>
    </source>
</evidence>
<dbReference type="GO" id="GO:0005634">
    <property type="term" value="C:nucleus"/>
    <property type="evidence" value="ECO:0007669"/>
    <property type="project" value="UniProtKB-SubCell"/>
</dbReference>
<feature type="region of interest" description="Disordered" evidence="7">
    <location>
        <begin position="16"/>
        <end position="93"/>
    </location>
</feature>
<evidence type="ECO:0000256" key="5">
    <source>
        <dbReference type="ARBA" id="ARBA00022839"/>
    </source>
</evidence>
<evidence type="ECO:0000259" key="8">
    <source>
        <dbReference type="SMART" id="SM00479"/>
    </source>
</evidence>
<evidence type="ECO:0000256" key="2">
    <source>
        <dbReference type="ARBA" id="ARBA00006357"/>
    </source>
</evidence>
<dbReference type="InterPro" id="IPR036397">
    <property type="entry name" value="RNaseH_sf"/>
</dbReference>
<dbReference type="InterPro" id="IPR012337">
    <property type="entry name" value="RNaseH-like_sf"/>
</dbReference>
<dbReference type="FunFam" id="3.30.420.10:FF:000019">
    <property type="entry name" value="RNA exonuclease NEF-sp"/>
    <property type="match status" value="1"/>
</dbReference>
<keyword evidence="5" id="KW-0269">Exonuclease</keyword>
<proteinExistence type="inferred from homology"/>
<keyword evidence="4" id="KW-0378">Hydrolase</keyword>
<accession>A0A7R9P9B6</accession>
<keyword evidence="6" id="KW-0539">Nucleus</keyword>
<evidence type="ECO:0000256" key="4">
    <source>
        <dbReference type="ARBA" id="ARBA00022801"/>
    </source>
</evidence>
<comment type="subcellular location">
    <subcellularLocation>
        <location evidence="1">Nucleus</location>
    </subcellularLocation>
</comment>
<gene>
    <name evidence="9" type="ORF">TCMB3V08_LOCUS7378</name>
</gene>
<evidence type="ECO:0000313" key="9">
    <source>
        <dbReference type="EMBL" id="CAD7574773.1"/>
    </source>
</evidence>
<evidence type="ECO:0000256" key="3">
    <source>
        <dbReference type="ARBA" id="ARBA00022722"/>
    </source>
</evidence>
<keyword evidence="3" id="KW-0540">Nuclease</keyword>
<dbReference type="GO" id="GO:0004527">
    <property type="term" value="F:exonuclease activity"/>
    <property type="evidence" value="ECO:0007669"/>
    <property type="project" value="UniProtKB-KW"/>
</dbReference>
<feature type="compositionally biased region" description="Basic and acidic residues" evidence="7">
    <location>
        <begin position="74"/>
        <end position="84"/>
    </location>
</feature>
<dbReference type="Pfam" id="PF00929">
    <property type="entry name" value="RNase_T"/>
    <property type="match status" value="1"/>
</dbReference>
<dbReference type="SUPFAM" id="SSF53098">
    <property type="entry name" value="Ribonuclease H-like"/>
    <property type="match status" value="1"/>
</dbReference>
<dbReference type="Gene3D" id="3.30.420.10">
    <property type="entry name" value="Ribonuclease H-like superfamily/Ribonuclease H"/>
    <property type="match status" value="1"/>
</dbReference>
<dbReference type="InterPro" id="IPR013520">
    <property type="entry name" value="Ribonucl_H"/>
</dbReference>
<dbReference type="CDD" id="cd06145">
    <property type="entry name" value="REX1_like"/>
    <property type="match status" value="1"/>
</dbReference>